<dbReference type="OrthoDB" id="9779457at2"/>
<protein>
    <submittedName>
        <fullName evidence="2">4Fe-4S dicluster domain-containing protein</fullName>
    </submittedName>
</protein>
<dbReference type="Gene3D" id="3.30.70.20">
    <property type="match status" value="2"/>
</dbReference>
<dbReference type="CDD" id="cd10551">
    <property type="entry name" value="PsrB"/>
    <property type="match status" value="1"/>
</dbReference>
<dbReference type="SUPFAM" id="SSF53706">
    <property type="entry name" value="Formate dehydrogenase/DMSO reductase, domains 1-3"/>
    <property type="match status" value="1"/>
</dbReference>
<sequence>MPPLTGDPLFRRQAALGLLAAAMSGTLVGCSEPEEEILPYVEQPENLVPGVPQRYATVLPLNGYGRGVLCTAFEGRPVKIEGNPAHPASLGATDAFAEAELMQLYDPDRSRSPRLAGRAATWEGCLAALLPRLETLRVRGGNGLRLLTGPVTSPTLLRLIGAARQRFPCLVWHAHVPVGEENARRGAALAFGRPLDVLPRLDRAAVVLCLDADPLGPGPDQIRNGRSFAMQRHARAADSRFGRLYVMEPAMSLTGANADHHRLVRPAEFRDTLAWMAAEFGASVPRPTLPEALERFLLAVSADLRAQRGAALVLAGEALAPELHALVHWLNVQLAAPVEVVAPVWPPPQDGPAPLADLVAAMRNGQADTLLILGANPAHDAPADLGFAAALRQVPFALHHGTHVDETAALCTWHLPAPHPLEDWGDLRSRDGTAAIVQPLIRPLYATRSAAALLGVVLGQLDLAAYDAVRETWRADWAAADFESQWRRSLHDGVVADSAAPWVTPPAPRLPALPAAPATAGLTLVLRPDASAWDGSFANNAWLQECPRPLTRQVWGNAALLSPADAARHGVRQGDLVRLEAGGFRLEAPVLPDPGIAPGVVALTLGYGRARAGAIGNGIGANAYRLRRSDAPWAIGDLRLTPTGRRAPPVLAQEHQTLEGEARELLPSVSLDAVRHDTPAEKANALEPPSFYPDVKSDGYAWAMAIDTTLCIGCNACVVACQSENNIPVIGPEEMDRGRDMHWLRLDTYLQEAGGELRPGFQPVPCMHCEKAPCEPVCPVAASVHDHEGLNVQVYNRCIGTRFCQANCPYKVRRFNWYGYADGQEYANQGDAVVAAQHNPEVTVRARGVMEKCTYCVQRISAARRTAEKENRRIDEGEVVTACQSACPTKAIHFGDLNRADSEPSRLRQEPHHYALLGHLGTRPRTTYLKCVRNPNPALEDGA</sequence>
<dbReference type="PANTHER" id="PTHR42783:SF3">
    <property type="entry name" value="GLUTAMATE SYNTHASE [NADPH] SMALL CHAIN-RELATED"/>
    <property type="match status" value="1"/>
</dbReference>
<dbReference type="Pfam" id="PF01568">
    <property type="entry name" value="Molydop_binding"/>
    <property type="match status" value="1"/>
</dbReference>
<dbReference type="SUPFAM" id="SSF54862">
    <property type="entry name" value="4Fe-4S ferredoxins"/>
    <property type="match status" value="1"/>
</dbReference>
<evidence type="ECO:0000259" key="1">
    <source>
        <dbReference type="PROSITE" id="PS51379"/>
    </source>
</evidence>
<dbReference type="PANTHER" id="PTHR42783">
    <property type="entry name" value="GLUTAMATE SYNTHASE [NADPH] SMALL CHAIN"/>
    <property type="match status" value="1"/>
</dbReference>
<feature type="domain" description="4Fe-4S ferredoxin-type" evidence="1">
    <location>
        <begin position="702"/>
        <end position="732"/>
    </location>
</feature>
<dbReference type="GO" id="GO:0016491">
    <property type="term" value="F:oxidoreductase activity"/>
    <property type="evidence" value="ECO:0007669"/>
    <property type="project" value="InterPro"/>
</dbReference>
<evidence type="ECO:0000313" key="2">
    <source>
        <dbReference type="EMBL" id="TDH60884.1"/>
    </source>
</evidence>
<dbReference type="InterPro" id="IPR006657">
    <property type="entry name" value="MoPterin_dinucl-bd_dom"/>
</dbReference>
<name>A0A4R5QCN6_9PROT</name>
<dbReference type="Gene3D" id="2.40.40.20">
    <property type="match status" value="1"/>
</dbReference>
<dbReference type="InterPro" id="IPR009010">
    <property type="entry name" value="Asp_de-COase-like_dom_sf"/>
</dbReference>
<keyword evidence="3" id="KW-1185">Reference proteome</keyword>
<dbReference type="EMBL" id="SMSJ01000030">
    <property type="protein sequence ID" value="TDH60884.1"/>
    <property type="molecule type" value="Genomic_DNA"/>
</dbReference>
<dbReference type="Gene3D" id="3.40.50.740">
    <property type="match status" value="1"/>
</dbReference>
<dbReference type="CDD" id="cd02784">
    <property type="entry name" value="MopB_CT_PHLH"/>
    <property type="match status" value="1"/>
</dbReference>
<dbReference type="InterPro" id="IPR017896">
    <property type="entry name" value="4Fe4S_Fe-S-bd"/>
</dbReference>
<dbReference type="GO" id="GO:0043546">
    <property type="term" value="F:molybdopterin cofactor binding"/>
    <property type="evidence" value="ECO:0007669"/>
    <property type="project" value="InterPro"/>
</dbReference>
<dbReference type="Pfam" id="PF13247">
    <property type="entry name" value="Fer4_11"/>
    <property type="match status" value="1"/>
</dbReference>
<proteinExistence type="predicted"/>
<accession>A0A4R5QCN6</accession>
<feature type="domain" description="4Fe-4S ferredoxin-type" evidence="1">
    <location>
        <begin position="788"/>
        <end position="818"/>
    </location>
</feature>
<organism evidence="2 3">
    <name type="scientific">Dankookia rubra</name>
    <dbReference type="NCBI Taxonomy" id="1442381"/>
    <lineage>
        <taxon>Bacteria</taxon>
        <taxon>Pseudomonadati</taxon>
        <taxon>Pseudomonadota</taxon>
        <taxon>Alphaproteobacteria</taxon>
        <taxon>Acetobacterales</taxon>
        <taxon>Roseomonadaceae</taxon>
        <taxon>Dankookia</taxon>
    </lineage>
</organism>
<dbReference type="Proteomes" id="UP000295096">
    <property type="component" value="Unassembled WGS sequence"/>
</dbReference>
<dbReference type="PROSITE" id="PS51379">
    <property type="entry name" value="4FE4S_FER_2"/>
    <property type="match status" value="2"/>
</dbReference>
<reference evidence="2 3" key="1">
    <citation type="journal article" date="2016" name="J. Microbiol.">
        <title>Dankookia rubra gen. nov., sp. nov., an alphaproteobacterium isolated from sediment of a shallow stream.</title>
        <authorList>
            <person name="Kim W.H."/>
            <person name="Kim D.H."/>
            <person name="Kang K."/>
            <person name="Ahn T.Y."/>
        </authorList>
    </citation>
    <scope>NUCLEOTIDE SEQUENCE [LARGE SCALE GENOMIC DNA]</scope>
    <source>
        <strain evidence="2 3">JCM30602</strain>
    </source>
</reference>
<comment type="caution">
    <text evidence="2">The sequence shown here is derived from an EMBL/GenBank/DDBJ whole genome shotgun (WGS) entry which is preliminary data.</text>
</comment>
<dbReference type="SUPFAM" id="SSF50692">
    <property type="entry name" value="ADC-like"/>
    <property type="match status" value="1"/>
</dbReference>
<dbReference type="AlphaFoldDB" id="A0A4R5QCN6"/>
<evidence type="ECO:0000313" key="3">
    <source>
        <dbReference type="Proteomes" id="UP000295096"/>
    </source>
</evidence>
<gene>
    <name evidence="2" type="ORF">E2C06_19900</name>
</gene>
<dbReference type="RefSeq" id="WP_133290362.1">
    <property type="nucleotide sequence ID" value="NZ_SMSJ01000030.1"/>
</dbReference>